<sequence>MSDPKYKHIGSLAIRLIEECSELTKEVCKAERFGYLNYHPEDEKKTPNIERIRKEMADVLEAYHKLTIPHIKEPK</sequence>
<evidence type="ECO:0000313" key="1">
    <source>
        <dbReference type="EMBL" id="KKN77500.1"/>
    </source>
</evidence>
<dbReference type="AlphaFoldDB" id="A0A0F9T8F8"/>
<comment type="caution">
    <text evidence="1">The sequence shown here is derived from an EMBL/GenBank/DDBJ whole genome shotgun (WGS) entry which is preliminary data.</text>
</comment>
<reference evidence="1" key="1">
    <citation type="journal article" date="2015" name="Nature">
        <title>Complex archaea that bridge the gap between prokaryotes and eukaryotes.</title>
        <authorList>
            <person name="Spang A."/>
            <person name="Saw J.H."/>
            <person name="Jorgensen S.L."/>
            <person name="Zaremba-Niedzwiedzka K."/>
            <person name="Martijn J."/>
            <person name="Lind A.E."/>
            <person name="van Eijk R."/>
            <person name="Schleper C."/>
            <person name="Guy L."/>
            <person name="Ettema T.J."/>
        </authorList>
    </citation>
    <scope>NUCLEOTIDE SEQUENCE</scope>
</reference>
<dbReference type="SUPFAM" id="SSF101386">
    <property type="entry name" value="all-alpha NTP pyrophosphatases"/>
    <property type="match status" value="1"/>
</dbReference>
<name>A0A0F9T8F8_9ZZZZ</name>
<dbReference type="Gene3D" id="1.10.287.1080">
    <property type="entry name" value="MazG-like"/>
    <property type="match status" value="1"/>
</dbReference>
<accession>A0A0F9T8F8</accession>
<protein>
    <submittedName>
        <fullName evidence="1">Uncharacterized protein</fullName>
    </submittedName>
</protein>
<gene>
    <name evidence="1" type="ORF">LCGC14_0359150</name>
</gene>
<organism evidence="1">
    <name type="scientific">marine sediment metagenome</name>
    <dbReference type="NCBI Taxonomy" id="412755"/>
    <lineage>
        <taxon>unclassified sequences</taxon>
        <taxon>metagenomes</taxon>
        <taxon>ecological metagenomes</taxon>
    </lineage>
</organism>
<dbReference type="EMBL" id="LAZR01000277">
    <property type="protein sequence ID" value="KKN77500.1"/>
    <property type="molecule type" value="Genomic_DNA"/>
</dbReference>
<proteinExistence type="predicted"/>